<evidence type="ECO:0000313" key="2">
    <source>
        <dbReference type="EMBL" id="KPH87000.1"/>
    </source>
</evidence>
<dbReference type="AlphaFoldDB" id="A0A0N1N6L2"/>
<dbReference type="Proteomes" id="UP000031553">
    <property type="component" value="Unassembled WGS sequence"/>
</dbReference>
<evidence type="ECO:0000256" key="1">
    <source>
        <dbReference type="SAM" id="SignalP"/>
    </source>
</evidence>
<keyword evidence="1" id="KW-0732">Signal</keyword>
<dbReference type="EMBL" id="JUFX02000168">
    <property type="protein sequence ID" value="KPH87000.1"/>
    <property type="molecule type" value="Genomic_DNA"/>
</dbReference>
<organism evidence="2 3">
    <name type="scientific">Komagataeibacter intermedius AF2</name>
    <dbReference type="NCBI Taxonomy" id="1458464"/>
    <lineage>
        <taxon>Bacteria</taxon>
        <taxon>Pseudomonadati</taxon>
        <taxon>Pseudomonadota</taxon>
        <taxon>Alphaproteobacteria</taxon>
        <taxon>Acetobacterales</taxon>
        <taxon>Acetobacteraceae</taxon>
        <taxon>Komagataeibacter</taxon>
    </lineage>
</organism>
<protein>
    <recommendedName>
        <fullName evidence="4">DUF930 domain-containing protein</fullName>
    </recommendedName>
</protein>
<evidence type="ECO:0000313" key="3">
    <source>
        <dbReference type="Proteomes" id="UP000031553"/>
    </source>
</evidence>
<feature type="signal peptide" evidence="1">
    <location>
        <begin position="1"/>
        <end position="40"/>
    </location>
</feature>
<evidence type="ECO:0008006" key="4">
    <source>
        <dbReference type="Google" id="ProtNLM"/>
    </source>
</evidence>
<dbReference type="RefSeq" id="WP_039735229.1">
    <property type="nucleotide sequence ID" value="NZ_JUFX02000168.1"/>
</dbReference>
<feature type="chain" id="PRO_5005878592" description="DUF930 domain-containing protein" evidence="1">
    <location>
        <begin position="41"/>
        <end position="165"/>
    </location>
</feature>
<comment type="caution">
    <text evidence="2">The sequence shown here is derived from an EMBL/GenBank/DDBJ whole genome shotgun (WGS) entry which is preliminary data.</text>
</comment>
<name>A0A0N1N6L2_9PROT</name>
<proteinExistence type="predicted"/>
<sequence precursor="true">MTTGSAVFPISMARSRLCRAVAMMLCVGTVFSGISADARAAGNAHPSPAEQQIIMRRLNALSARERPGVMGQDMAWQMTTFLCQDAARAMLVRRGALPHRFFLQDDRPDSQVVVSPALIEGRGQYQLATAPMRWIPFTWACHLDPATGHVVHFDVNPVGRQGGGS</sequence>
<accession>A0A0N1N6L2</accession>
<gene>
    <name evidence="2" type="ORF">GLUCOINTEAF2_0202360</name>
</gene>
<reference evidence="2 3" key="1">
    <citation type="submission" date="2015-07" db="EMBL/GenBank/DDBJ databases">
        <title>Draft Genome Sequence of Komagataeibacter intermedius Strain AF2, Isolated from Kombucha Tea.</title>
        <authorList>
            <person name="Santos R.A."/>
            <person name="Berretta A.A."/>
            <person name="Barud H.S."/>
            <person name="Ribeiro S.J."/>
            <person name="Gonzalez-Garcia L.N."/>
            <person name="Zucchi T.D."/>
            <person name="Goldman G.H."/>
            <person name="Riano-Pachon D.M."/>
        </authorList>
    </citation>
    <scope>NUCLEOTIDE SEQUENCE [LARGE SCALE GENOMIC DNA]</scope>
    <source>
        <strain evidence="2 3">AF2</strain>
    </source>
</reference>